<dbReference type="InterPro" id="IPR029016">
    <property type="entry name" value="GAF-like_dom_sf"/>
</dbReference>
<dbReference type="SMART" id="SM00086">
    <property type="entry name" value="PAC"/>
    <property type="match status" value="2"/>
</dbReference>
<dbReference type="InterPro" id="IPR012226">
    <property type="entry name" value="Diguanyl_cyclase/Pdiesterase"/>
</dbReference>
<reference evidence="7 8" key="1">
    <citation type="journal article" date="2011" name="Front. Microbiol.">
        <title>Genomic signatures of strain selection and enhancement in Bacillus atrophaeus var. globigii, a historical biowarfare simulant.</title>
        <authorList>
            <person name="Gibbons H.S."/>
            <person name="Broomall S.M."/>
            <person name="McNew L.A."/>
            <person name="Daligault H."/>
            <person name="Chapman C."/>
            <person name="Bruce D."/>
            <person name="Karavis M."/>
            <person name="Krepps M."/>
            <person name="McGregor P.A."/>
            <person name="Hong C."/>
            <person name="Park K.H."/>
            <person name="Akmal A."/>
            <person name="Feldman A."/>
            <person name="Lin J.S."/>
            <person name="Chang W.E."/>
            <person name="Higgs B.W."/>
            <person name="Demirev P."/>
            <person name="Lindquist J."/>
            <person name="Liem A."/>
            <person name="Fochler E."/>
            <person name="Read T.D."/>
            <person name="Tapia R."/>
            <person name="Johnson S."/>
            <person name="Bishop-Lilly K.A."/>
            <person name="Detter C."/>
            <person name="Han C."/>
            <person name="Sozhamannan S."/>
            <person name="Rosenzweig C.N."/>
            <person name="Skowronski E.W."/>
        </authorList>
    </citation>
    <scope>NUCLEOTIDE SEQUENCE [LARGE SCALE GENOMIC DNA]</scope>
    <source>
        <strain evidence="7 8">AK5</strain>
    </source>
</reference>
<dbReference type="Proteomes" id="UP000288212">
    <property type="component" value="Unassembled WGS sequence"/>
</dbReference>
<name>A0A432VUF8_9GAMM</name>
<feature type="domain" description="PAC" evidence="4">
    <location>
        <begin position="243"/>
        <end position="294"/>
    </location>
</feature>
<dbReference type="NCBIfam" id="TIGR00229">
    <property type="entry name" value="sensory_box"/>
    <property type="match status" value="2"/>
</dbReference>
<feature type="domain" description="PAS" evidence="3">
    <location>
        <begin position="291"/>
        <end position="364"/>
    </location>
</feature>
<feature type="domain" description="EAL" evidence="5">
    <location>
        <begin position="593"/>
        <end position="847"/>
    </location>
</feature>
<dbReference type="CDD" id="cd01948">
    <property type="entry name" value="EAL"/>
    <property type="match status" value="1"/>
</dbReference>
<dbReference type="PROSITE" id="PS50883">
    <property type="entry name" value="EAL"/>
    <property type="match status" value="1"/>
</dbReference>
<dbReference type="SMART" id="SM00091">
    <property type="entry name" value="PAS"/>
    <property type="match status" value="2"/>
</dbReference>
<dbReference type="Gene3D" id="3.30.450.20">
    <property type="entry name" value="PAS domain"/>
    <property type="match status" value="2"/>
</dbReference>
<dbReference type="CDD" id="cd01949">
    <property type="entry name" value="GGDEF"/>
    <property type="match status" value="1"/>
</dbReference>
<dbReference type="SMART" id="SM00267">
    <property type="entry name" value="GGDEF"/>
    <property type="match status" value="1"/>
</dbReference>
<dbReference type="InterPro" id="IPR052155">
    <property type="entry name" value="Biofilm_reg_signaling"/>
</dbReference>
<dbReference type="InterPro" id="IPR001610">
    <property type="entry name" value="PAC"/>
</dbReference>
<evidence type="ECO:0000259" key="6">
    <source>
        <dbReference type="PROSITE" id="PS50887"/>
    </source>
</evidence>
<dbReference type="InterPro" id="IPR000160">
    <property type="entry name" value="GGDEF_dom"/>
</dbReference>
<dbReference type="Gene3D" id="3.20.20.450">
    <property type="entry name" value="EAL domain"/>
    <property type="match status" value="1"/>
</dbReference>
<dbReference type="FunFam" id="3.20.20.450:FF:000001">
    <property type="entry name" value="Cyclic di-GMP phosphodiesterase yahA"/>
    <property type="match status" value="1"/>
</dbReference>
<evidence type="ECO:0000259" key="5">
    <source>
        <dbReference type="PROSITE" id="PS50883"/>
    </source>
</evidence>
<dbReference type="Pfam" id="PF13426">
    <property type="entry name" value="PAS_9"/>
    <property type="match status" value="2"/>
</dbReference>
<keyword evidence="8" id="KW-1185">Reference proteome</keyword>
<dbReference type="AlphaFoldDB" id="A0A432VUF8"/>
<dbReference type="EMBL" id="PIPI01000003">
    <property type="protein sequence ID" value="RUO20176.1"/>
    <property type="molecule type" value="Genomic_DNA"/>
</dbReference>
<protein>
    <recommendedName>
        <fullName evidence="1">cyclic-guanylate-specific phosphodiesterase</fullName>
        <ecNumber evidence="1">3.1.4.52</ecNumber>
    </recommendedName>
</protein>
<dbReference type="InterPro" id="IPR000700">
    <property type="entry name" value="PAS-assoc_C"/>
</dbReference>
<dbReference type="InterPro" id="IPR035919">
    <property type="entry name" value="EAL_sf"/>
</dbReference>
<evidence type="ECO:0000313" key="8">
    <source>
        <dbReference type="Proteomes" id="UP000288212"/>
    </source>
</evidence>
<dbReference type="SMART" id="SM00065">
    <property type="entry name" value="GAF"/>
    <property type="match status" value="1"/>
</dbReference>
<dbReference type="Gene3D" id="3.30.450.40">
    <property type="match status" value="1"/>
</dbReference>
<dbReference type="InterPro" id="IPR000014">
    <property type="entry name" value="PAS"/>
</dbReference>
<dbReference type="Gene3D" id="3.30.70.270">
    <property type="match status" value="1"/>
</dbReference>
<dbReference type="PROSITE" id="PS50887">
    <property type="entry name" value="GGDEF"/>
    <property type="match status" value="1"/>
</dbReference>
<dbReference type="RefSeq" id="WP_126792169.1">
    <property type="nucleotide sequence ID" value="NZ_PIPI01000003.1"/>
</dbReference>
<evidence type="ECO:0000313" key="7">
    <source>
        <dbReference type="EMBL" id="RUO20176.1"/>
    </source>
</evidence>
<dbReference type="GO" id="GO:0071111">
    <property type="term" value="F:cyclic-guanylate-specific phosphodiesterase activity"/>
    <property type="evidence" value="ECO:0007669"/>
    <property type="project" value="UniProtKB-EC"/>
</dbReference>
<dbReference type="InterPro" id="IPR003018">
    <property type="entry name" value="GAF"/>
</dbReference>
<evidence type="ECO:0000256" key="1">
    <source>
        <dbReference type="ARBA" id="ARBA00012282"/>
    </source>
</evidence>
<evidence type="ECO:0000259" key="3">
    <source>
        <dbReference type="PROSITE" id="PS50112"/>
    </source>
</evidence>
<dbReference type="SUPFAM" id="SSF141868">
    <property type="entry name" value="EAL domain-like"/>
    <property type="match status" value="1"/>
</dbReference>
<keyword evidence="2" id="KW-0973">c-di-GMP</keyword>
<dbReference type="SUPFAM" id="SSF55785">
    <property type="entry name" value="PYP-like sensor domain (PAS domain)"/>
    <property type="match status" value="2"/>
</dbReference>
<accession>A0A432VUF8</accession>
<dbReference type="NCBIfam" id="TIGR00254">
    <property type="entry name" value="GGDEF"/>
    <property type="match status" value="1"/>
</dbReference>
<dbReference type="CDD" id="cd00130">
    <property type="entry name" value="PAS"/>
    <property type="match status" value="2"/>
</dbReference>
<dbReference type="PANTHER" id="PTHR44757:SF2">
    <property type="entry name" value="BIOFILM ARCHITECTURE MAINTENANCE PROTEIN MBAA"/>
    <property type="match status" value="1"/>
</dbReference>
<dbReference type="InterPro" id="IPR043128">
    <property type="entry name" value="Rev_trsase/Diguanyl_cyclase"/>
</dbReference>
<dbReference type="SUPFAM" id="SSF55781">
    <property type="entry name" value="GAF domain-like"/>
    <property type="match status" value="1"/>
</dbReference>
<dbReference type="OrthoDB" id="6597954at2"/>
<dbReference type="Pfam" id="PF00990">
    <property type="entry name" value="GGDEF"/>
    <property type="match status" value="1"/>
</dbReference>
<dbReference type="Pfam" id="PF00563">
    <property type="entry name" value="EAL"/>
    <property type="match status" value="1"/>
</dbReference>
<dbReference type="Pfam" id="PF13185">
    <property type="entry name" value="GAF_2"/>
    <property type="match status" value="1"/>
</dbReference>
<proteinExistence type="predicted"/>
<dbReference type="InterPro" id="IPR029787">
    <property type="entry name" value="Nucleotide_cyclase"/>
</dbReference>
<sequence>MAFSSEHVIKLIGQNTDADTLLNAISEWVATQIPDALISIMLFSEEEETISMFRSNYFSENYLNTLQNLPIGLSVGSCGTAAYRRELVVTEDIFQDPSWDGYYELAANEGLAACWSMPVITIQGKLYGTFATYYRETRQPSDTEIEVIERAAALVALALVHQEERLARLGTDQRYSSLFTHHPDAVFEMDLTGHLTTINPAGVTITGFTAEQVIGQHYNAFVTEEFRTLADHFFELTKKGQPQTYELSVYNSSGSIYWLEITNLPIMVNDELTGVFGIGRNITEKRSLLDELNLLQRGIEASPHGIVMSDARQGDMPIVYVNPAFLQITGYSADEVLGKNCRFLQGPDTDPETIDTIRQGIKRQREVQVTIRNYRKDGKWFWNHLIVSPVFDNHGLCTHYIGIQQDITHQREQEELIAAQRSHDVLTGLLNRQSFETRIEQESRLQHGKQYLPTIMYVDLDDFSSLNQSLGHQVGDRLLVEVSNRLKTLTQEHDLVARVAADEFAVYLPAMRKKEDAIAFAETVLKVLAQPIQIDEHKLHISASIGLCELQSGQQPNFDALQNAIAAMGEAKRQGRNTWHWFQEEQHSLGSEYARLRREIMEAIEENQFIVHYQPLLRAQDGAVIEVEALVRWQHPERGLVPPGTFIPLAEKTGQIVTIGSWILRQACTDIARWNEEHDDTLKVAVNISPLQFRRFGFLDEVKAALTISGLAPELLELEVTESVLLLGAEKTIEILKEIRALGVQVAIDDFGTGYSSLSYLRSLPVDKIKLDRSFIQYLPVSKEDVAIVQGLINMAHLLRLQIVAEGVETAEQVEFLRANGCDILQGFYFARPAPLLQLVGTYALSEN</sequence>
<dbReference type="PIRSF" id="PIRSF005925">
    <property type="entry name" value="Dos"/>
    <property type="match status" value="1"/>
</dbReference>
<gene>
    <name evidence="7" type="ORF">CWE06_06000</name>
</gene>
<organism evidence="7 8">
    <name type="scientific">Aliidiomarina haloalkalitolerans</name>
    <dbReference type="NCBI Taxonomy" id="859059"/>
    <lineage>
        <taxon>Bacteria</taxon>
        <taxon>Pseudomonadati</taxon>
        <taxon>Pseudomonadota</taxon>
        <taxon>Gammaproteobacteria</taxon>
        <taxon>Alteromonadales</taxon>
        <taxon>Idiomarinaceae</taxon>
        <taxon>Aliidiomarina</taxon>
    </lineage>
</organism>
<feature type="domain" description="GGDEF" evidence="6">
    <location>
        <begin position="451"/>
        <end position="584"/>
    </location>
</feature>
<evidence type="ECO:0000256" key="2">
    <source>
        <dbReference type="ARBA" id="ARBA00022636"/>
    </source>
</evidence>
<dbReference type="SUPFAM" id="SSF55073">
    <property type="entry name" value="Nucleotide cyclase"/>
    <property type="match status" value="1"/>
</dbReference>
<feature type="domain" description="PAS" evidence="3">
    <location>
        <begin position="171"/>
        <end position="240"/>
    </location>
</feature>
<dbReference type="PROSITE" id="PS50113">
    <property type="entry name" value="PAC"/>
    <property type="match status" value="2"/>
</dbReference>
<evidence type="ECO:0000259" key="4">
    <source>
        <dbReference type="PROSITE" id="PS50113"/>
    </source>
</evidence>
<comment type="caution">
    <text evidence="7">The sequence shown here is derived from an EMBL/GenBank/DDBJ whole genome shotgun (WGS) entry which is preliminary data.</text>
</comment>
<dbReference type="InterPro" id="IPR001633">
    <property type="entry name" value="EAL_dom"/>
</dbReference>
<dbReference type="EC" id="3.1.4.52" evidence="1"/>
<dbReference type="PANTHER" id="PTHR44757">
    <property type="entry name" value="DIGUANYLATE CYCLASE DGCP"/>
    <property type="match status" value="1"/>
</dbReference>
<dbReference type="SMART" id="SM00052">
    <property type="entry name" value="EAL"/>
    <property type="match status" value="1"/>
</dbReference>
<dbReference type="PROSITE" id="PS50112">
    <property type="entry name" value="PAS"/>
    <property type="match status" value="2"/>
</dbReference>
<feature type="domain" description="PAC" evidence="4">
    <location>
        <begin position="365"/>
        <end position="419"/>
    </location>
</feature>
<dbReference type="InterPro" id="IPR035965">
    <property type="entry name" value="PAS-like_dom_sf"/>
</dbReference>